<reference evidence="2 3" key="1">
    <citation type="submission" date="2024-04" db="EMBL/GenBank/DDBJ databases">
        <title>Phyllosticta paracitricarpa is synonymous to the EU quarantine fungus P. citricarpa based on phylogenomic analyses.</title>
        <authorList>
            <consortium name="Lawrence Berkeley National Laboratory"/>
            <person name="Van Ingen-Buijs V.A."/>
            <person name="Van Westerhoven A.C."/>
            <person name="Haridas S."/>
            <person name="Skiadas P."/>
            <person name="Martin F."/>
            <person name="Groenewald J.Z."/>
            <person name="Crous P.W."/>
            <person name="Seidl M.F."/>
        </authorList>
    </citation>
    <scope>NUCLEOTIDE SEQUENCE [LARGE SCALE GENOMIC DNA]</scope>
    <source>
        <strain evidence="2 3">CBS 122670</strain>
    </source>
</reference>
<organism evidence="2 3">
    <name type="scientific">Phyllosticta citricarpa</name>
    <dbReference type="NCBI Taxonomy" id="55181"/>
    <lineage>
        <taxon>Eukaryota</taxon>
        <taxon>Fungi</taxon>
        <taxon>Dikarya</taxon>
        <taxon>Ascomycota</taxon>
        <taxon>Pezizomycotina</taxon>
        <taxon>Dothideomycetes</taxon>
        <taxon>Dothideomycetes incertae sedis</taxon>
        <taxon>Botryosphaeriales</taxon>
        <taxon>Phyllostictaceae</taxon>
        <taxon>Phyllosticta</taxon>
    </lineage>
</organism>
<protein>
    <recommendedName>
        <fullName evidence="1">BTB domain-containing protein</fullName>
    </recommendedName>
</protein>
<evidence type="ECO:0000259" key="1">
    <source>
        <dbReference type="PROSITE" id="PS50097"/>
    </source>
</evidence>
<dbReference type="EMBL" id="JBBPDW010000067">
    <property type="protein sequence ID" value="KAK7529753.1"/>
    <property type="molecule type" value="Genomic_DNA"/>
</dbReference>
<gene>
    <name evidence="2" type="ORF">IWX46DRAFT_505924</name>
</gene>
<evidence type="ECO:0000313" key="2">
    <source>
        <dbReference type="EMBL" id="KAK7529753.1"/>
    </source>
</evidence>
<dbReference type="Proteomes" id="UP001365128">
    <property type="component" value="Unassembled WGS sequence"/>
</dbReference>
<proteinExistence type="predicted"/>
<dbReference type="SUPFAM" id="SSF54695">
    <property type="entry name" value="POZ domain"/>
    <property type="match status" value="1"/>
</dbReference>
<dbReference type="Pfam" id="PF00651">
    <property type="entry name" value="BTB"/>
    <property type="match status" value="1"/>
</dbReference>
<evidence type="ECO:0000313" key="3">
    <source>
        <dbReference type="Proteomes" id="UP001365128"/>
    </source>
</evidence>
<dbReference type="Gene3D" id="3.30.710.10">
    <property type="entry name" value="Potassium Channel Kv1.1, Chain A"/>
    <property type="match status" value="1"/>
</dbReference>
<dbReference type="InterPro" id="IPR011333">
    <property type="entry name" value="SKP1/BTB/POZ_sf"/>
</dbReference>
<keyword evidence="3" id="KW-1185">Reference proteome</keyword>
<name>A0ABR1L3D7_9PEZI</name>
<feature type="non-terminal residue" evidence="2">
    <location>
        <position position="1"/>
    </location>
</feature>
<feature type="non-terminal residue" evidence="2">
    <location>
        <position position="175"/>
    </location>
</feature>
<comment type="caution">
    <text evidence="2">The sequence shown here is derived from an EMBL/GenBank/DDBJ whole genome shotgun (WGS) entry which is preliminary data.</text>
</comment>
<dbReference type="InterPro" id="IPR000210">
    <property type="entry name" value="BTB/POZ_dom"/>
</dbReference>
<feature type="domain" description="BTB" evidence="1">
    <location>
        <begin position="7"/>
        <end position="76"/>
    </location>
</feature>
<dbReference type="PROSITE" id="PS50097">
    <property type="entry name" value="BTB"/>
    <property type="match status" value="1"/>
</dbReference>
<accession>A0ABR1L3D7</accession>
<sequence>IDFSSTGDVVLVLEDDSRLRVQASILRNASETFRAMFGPHFNEGRNLSCENPKEIPLPDDNPMAIKLLCAILHHRYRPDETPPFELVKRLAEAIDKYLCVPSTKAITTMWLHKILVTPWEWEFPRLVELLAASYLLKSDSAFHETSKALVLKYNTTLTLDFHHAMTQLPWQCIGK</sequence>